<evidence type="ECO:0000256" key="7">
    <source>
        <dbReference type="ARBA" id="ARBA00032543"/>
    </source>
</evidence>
<evidence type="ECO:0000313" key="13">
    <source>
        <dbReference type="EMBL" id="KAK8775083.1"/>
    </source>
</evidence>
<dbReference type="InterPro" id="IPR013792">
    <property type="entry name" value="RNA3'P_cycl/enolpyr_Trfase_a/b"/>
</dbReference>
<dbReference type="InterPro" id="IPR036553">
    <property type="entry name" value="RPTC_insert"/>
</dbReference>
<dbReference type="InterPro" id="IPR013791">
    <property type="entry name" value="RNA3'-term_phos_cycl_insert"/>
</dbReference>
<keyword evidence="10" id="KW-0067">ATP-binding</keyword>
<evidence type="ECO:0000256" key="1">
    <source>
        <dbReference type="ARBA" id="ARBA00009206"/>
    </source>
</evidence>
<comment type="catalytic activity">
    <reaction evidence="6">
        <text>a 3'-end 3'-phospho-ribonucleotide-RNA + ATP = a 3'-end 2',3'-cyclophospho-ribonucleotide-RNA + AMP + diphosphate</text>
        <dbReference type="Rhea" id="RHEA:23976"/>
        <dbReference type="Rhea" id="RHEA-COMP:10463"/>
        <dbReference type="Rhea" id="RHEA-COMP:10464"/>
        <dbReference type="ChEBI" id="CHEBI:30616"/>
        <dbReference type="ChEBI" id="CHEBI:33019"/>
        <dbReference type="ChEBI" id="CHEBI:83062"/>
        <dbReference type="ChEBI" id="CHEBI:83064"/>
        <dbReference type="ChEBI" id="CHEBI:456215"/>
        <dbReference type="EC" id="6.5.1.4"/>
    </reaction>
</comment>
<proteinExistence type="inferred from homology"/>
<gene>
    <name evidence="13" type="ORF">V5799_010387</name>
</gene>
<evidence type="ECO:0000259" key="12">
    <source>
        <dbReference type="Pfam" id="PF05189"/>
    </source>
</evidence>
<evidence type="ECO:0000259" key="11">
    <source>
        <dbReference type="Pfam" id="PF01137"/>
    </source>
</evidence>
<dbReference type="GO" id="GO:0006396">
    <property type="term" value="P:RNA processing"/>
    <property type="evidence" value="ECO:0007669"/>
    <property type="project" value="InterPro"/>
</dbReference>
<dbReference type="Pfam" id="PF05189">
    <property type="entry name" value="RTC_insert"/>
    <property type="match status" value="1"/>
</dbReference>
<organism evidence="13 14">
    <name type="scientific">Amblyomma americanum</name>
    <name type="common">Lone star tick</name>
    <dbReference type="NCBI Taxonomy" id="6943"/>
    <lineage>
        <taxon>Eukaryota</taxon>
        <taxon>Metazoa</taxon>
        <taxon>Ecdysozoa</taxon>
        <taxon>Arthropoda</taxon>
        <taxon>Chelicerata</taxon>
        <taxon>Arachnida</taxon>
        <taxon>Acari</taxon>
        <taxon>Parasitiformes</taxon>
        <taxon>Ixodida</taxon>
        <taxon>Ixodoidea</taxon>
        <taxon>Ixodidae</taxon>
        <taxon>Amblyomminae</taxon>
        <taxon>Amblyomma</taxon>
    </lineage>
</organism>
<dbReference type="InterPro" id="IPR000228">
    <property type="entry name" value="RNA3'_term_phos_cyc"/>
</dbReference>
<dbReference type="PANTHER" id="PTHR11096:SF0">
    <property type="entry name" value="RNA 3'-TERMINAL PHOSPHATE CYCLASE"/>
    <property type="match status" value="1"/>
</dbReference>
<evidence type="ECO:0000256" key="9">
    <source>
        <dbReference type="PIRSR" id="PIRSR005378-1"/>
    </source>
</evidence>
<dbReference type="AlphaFoldDB" id="A0AAQ4EKU0"/>
<dbReference type="FunFam" id="3.30.360.20:FF:000002">
    <property type="entry name" value="RNA terminal phosphate cyclase-like 1"/>
    <property type="match status" value="1"/>
</dbReference>
<comment type="function">
    <text evidence="8">Catalyzes the conversion of 3'-phosphate to a 2',3'-cyclic phosphodiester at the end of RNA. The mechanism of action of the enzyme occurs in 3 steps: (A) adenylation of the enzyme by ATP; (B) transfer of adenylate to an RNA-N3'P to produce RNA-N3'PP5'A; (C) and attack of the adjacent 2'-hydroxyl on the 3'-phosphorus in the diester linkage to produce the cyclic end product. Likely functions in some aspects of cellular RNA processing. Function plays an important role in regulating axon regeneration by inhibiting central nervous system (CNS) axon regeneration following optic nerve injury.</text>
</comment>
<dbReference type="Gene3D" id="3.30.360.20">
    <property type="entry name" value="RNA 3'-terminal phosphate cyclase, insert domain"/>
    <property type="match status" value="1"/>
</dbReference>
<dbReference type="InterPro" id="IPR037136">
    <property type="entry name" value="RNA3'_phos_cyclase_dom_sf"/>
</dbReference>
<feature type="domain" description="RNA 3'-terminal phosphate cyclase insert" evidence="12">
    <location>
        <begin position="188"/>
        <end position="291"/>
    </location>
</feature>
<dbReference type="EC" id="6.5.1.4" evidence="2"/>
<dbReference type="GO" id="GO:0003963">
    <property type="term" value="F:RNA-3'-phosphate cyclase activity"/>
    <property type="evidence" value="ECO:0007669"/>
    <property type="project" value="UniProtKB-EC"/>
</dbReference>
<comment type="caution">
    <text evidence="13">The sequence shown here is derived from an EMBL/GenBank/DDBJ whole genome shotgun (WGS) entry which is preliminary data.</text>
</comment>
<keyword evidence="14" id="KW-1185">Reference proteome</keyword>
<dbReference type="InterPro" id="IPR023797">
    <property type="entry name" value="RNA3'_phos_cyclase_dom"/>
</dbReference>
<dbReference type="InterPro" id="IPR020719">
    <property type="entry name" value="RNA3'_term_phos_cycl-like_CS"/>
</dbReference>
<dbReference type="PROSITE" id="PS01287">
    <property type="entry name" value="RTC"/>
    <property type="match status" value="1"/>
</dbReference>
<reference evidence="13 14" key="1">
    <citation type="journal article" date="2023" name="Arcadia Sci">
        <title>De novo assembly of a long-read Amblyomma americanum tick genome.</title>
        <authorList>
            <person name="Chou S."/>
            <person name="Poskanzer K.E."/>
            <person name="Rollins M."/>
            <person name="Thuy-Boun P.S."/>
        </authorList>
    </citation>
    <scope>NUCLEOTIDE SEQUENCE [LARGE SCALE GENOMIC DNA]</scope>
    <source>
        <strain evidence="13">F_SG_1</strain>
        <tissue evidence="13">Salivary glands</tissue>
    </source>
</reference>
<feature type="active site" description="Tele-AMP-histidine intermediate" evidence="9">
    <location>
        <position position="325"/>
    </location>
</feature>
<dbReference type="Proteomes" id="UP001321473">
    <property type="component" value="Unassembled WGS sequence"/>
</dbReference>
<evidence type="ECO:0000256" key="2">
    <source>
        <dbReference type="ARBA" id="ARBA00012725"/>
    </source>
</evidence>
<accession>A0AAQ4EKU0</accession>
<evidence type="ECO:0000256" key="6">
    <source>
        <dbReference type="ARBA" id="ARBA00024481"/>
    </source>
</evidence>
<evidence type="ECO:0000256" key="3">
    <source>
        <dbReference type="ARBA" id="ARBA00021428"/>
    </source>
</evidence>
<evidence type="ECO:0000256" key="8">
    <source>
        <dbReference type="ARBA" id="ARBA00045867"/>
    </source>
</evidence>
<dbReference type="GO" id="GO:0005524">
    <property type="term" value="F:ATP binding"/>
    <property type="evidence" value="ECO:0007669"/>
    <property type="project" value="UniProtKB-KW"/>
</dbReference>
<keyword evidence="4" id="KW-0436">Ligase</keyword>
<dbReference type="NCBIfam" id="TIGR03399">
    <property type="entry name" value="RNA_3prim_cycl"/>
    <property type="match status" value="1"/>
</dbReference>
<dbReference type="SUPFAM" id="SSF52913">
    <property type="entry name" value="RNA 3'-terminal phosphate cyclase, RPTC, insert domain"/>
    <property type="match status" value="1"/>
</dbReference>
<dbReference type="EMBL" id="JARKHS020014574">
    <property type="protein sequence ID" value="KAK8775083.1"/>
    <property type="molecule type" value="Genomic_DNA"/>
</dbReference>
<feature type="domain" description="RNA 3'-terminal phosphate cyclase" evidence="11">
    <location>
        <begin position="17"/>
        <end position="342"/>
    </location>
</feature>
<dbReference type="SUPFAM" id="SSF55205">
    <property type="entry name" value="EPT/RTPC-like"/>
    <property type="match status" value="2"/>
</dbReference>
<comment type="similarity">
    <text evidence="1">Belongs to the RNA 3'-terminal cyclase family. Type 1 subfamily.</text>
</comment>
<dbReference type="HAMAP" id="MF_00200">
    <property type="entry name" value="RTC"/>
    <property type="match status" value="1"/>
</dbReference>
<dbReference type="Pfam" id="PF01137">
    <property type="entry name" value="RTC"/>
    <property type="match status" value="1"/>
</dbReference>
<dbReference type="PANTHER" id="PTHR11096">
    <property type="entry name" value="RNA 3' TERMINAL PHOSPHATE CYCLASE"/>
    <property type="match status" value="1"/>
</dbReference>
<protein>
    <recommendedName>
        <fullName evidence="3">RNA 3'-terminal phosphate cyclase</fullName>
        <ecNumber evidence="2">6.5.1.4</ecNumber>
    </recommendedName>
    <alternativeName>
        <fullName evidence="7">RNA terminal phosphate cyclase domain-containing protein 1</fullName>
    </alternativeName>
</protein>
<feature type="binding site" evidence="10">
    <location>
        <begin position="299"/>
        <end position="303"/>
    </location>
    <ligand>
        <name>ATP</name>
        <dbReference type="ChEBI" id="CHEBI:30616"/>
    </ligand>
</feature>
<name>A0AAQ4EKU0_AMBAM</name>
<evidence type="ECO:0000256" key="10">
    <source>
        <dbReference type="PIRSR" id="PIRSR005378-2"/>
    </source>
</evidence>
<dbReference type="CDD" id="cd00874">
    <property type="entry name" value="RNA_Cyclase_Class_II"/>
    <property type="match status" value="1"/>
</dbReference>
<dbReference type="PIRSF" id="PIRSF005378">
    <property type="entry name" value="RNA3'_term_phos_cycl_euk"/>
    <property type="match status" value="1"/>
</dbReference>
<evidence type="ECO:0000256" key="5">
    <source>
        <dbReference type="ARBA" id="ARBA00022741"/>
    </source>
</evidence>
<evidence type="ECO:0000256" key="4">
    <source>
        <dbReference type="ARBA" id="ARBA00022598"/>
    </source>
</evidence>
<sequence length="406" mass="43318">MSGDAKEGVFTIDGSVMEGGGQILRMAIAFSALFRKPIRVTNIRAGRSNPGLRPQHLTGITLVRDICGGRLENAHIGSTEITLYPGPIRGGEYSADTGTAGSVVLLLQAALPCLLFADRPSVLRLKGGTNAEMAPQIDYTLSVFLPIARKFGASCDIKVLRRGYYPKGGGLVEVHTEPAGSLRPISLTEPGHVVEVRGRSFVAGVLPVRVAEMMANTATAVLKEQLPSTVTVSVERVKEPEAKAFGTGSGIVLLAKSSTGLIRAASALGKRNVMAEDVGAAAARELLQELEHNACVDKHLQDQLVVFMALANGASKVLCGPITLHTETAIYVAHQLTQAKFTTTPQDGSSVLLDAVSAIWEPLRCSTLKFSPLSMQNNLEVLLENKSQLILSERPRNVVFEQSYIV</sequence>
<dbReference type="GO" id="GO:0005634">
    <property type="term" value="C:nucleus"/>
    <property type="evidence" value="ECO:0007669"/>
    <property type="project" value="TreeGrafter"/>
</dbReference>
<evidence type="ECO:0000313" key="14">
    <source>
        <dbReference type="Proteomes" id="UP001321473"/>
    </source>
</evidence>
<dbReference type="Gene3D" id="3.65.10.20">
    <property type="entry name" value="RNA 3'-terminal phosphate cyclase domain"/>
    <property type="match status" value="1"/>
</dbReference>
<dbReference type="InterPro" id="IPR017770">
    <property type="entry name" value="RNA3'_term_phos_cyc_type_1"/>
</dbReference>
<feature type="binding site" evidence="10">
    <location>
        <position position="108"/>
    </location>
    <ligand>
        <name>ATP</name>
        <dbReference type="ChEBI" id="CHEBI:30616"/>
    </ligand>
</feature>
<keyword evidence="5 10" id="KW-0547">Nucleotide-binding</keyword>